<dbReference type="PANTHER" id="PTHR34145">
    <property type="entry name" value="OS02G0105600 PROTEIN"/>
    <property type="match status" value="1"/>
</dbReference>
<dbReference type="AlphaFoldDB" id="A0A2T7DKK7"/>
<reference evidence="2 3" key="1">
    <citation type="submission" date="2018-04" db="EMBL/GenBank/DDBJ databases">
        <title>WGS assembly of Panicum hallii var. hallii HAL2.</title>
        <authorList>
            <person name="Lovell J."/>
            <person name="Jenkins J."/>
            <person name="Lowry D."/>
            <person name="Mamidi S."/>
            <person name="Sreedasyam A."/>
            <person name="Weng X."/>
            <person name="Barry K."/>
            <person name="Bonette J."/>
            <person name="Campitelli B."/>
            <person name="Daum C."/>
            <person name="Gordon S."/>
            <person name="Gould B."/>
            <person name="Lipzen A."/>
            <person name="MacQueen A."/>
            <person name="Palacio-Mejia J."/>
            <person name="Plott C."/>
            <person name="Shakirov E."/>
            <person name="Shu S."/>
            <person name="Yoshinaga Y."/>
            <person name="Zane M."/>
            <person name="Rokhsar D."/>
            <person name="Grimwood J."/>
            <person name="Schmutz J."/>
            <person name="Juenger T."/>
        </authorList>
    </citation>
    <scope>NUCLEOTIDE SEQUENCE [LARGE SCALE GENOMIC DNA]</scope>
    <source>
        <strain evidence="3">cv. HAL2</strain>
    </source>
</reference>
<dbReference type="Gene3D" id="3.80.10.10">
    <property type="entry name" value="Ribonuclease Inhibitor"/>
    <property type="match status" value="1"/>
</dbReference>
<dbReference type="STRING" id="1504633.A0A2T7DKK7"/>
<dbReference type="OrthoDB" id="683458at2759"/>
<dbReference type="EMBL" id="CM009753">
    <property type="protein sequence ID" value="PUZ56094.1"/>
    <property type="molecule type" value="Genomic_DNA"/>
</dbReference>
<dbReference type="PANTHER" id="PTHR34145:SF33">
    <property type="entry name" value="FBD DOMAIN-CONTAINING PROTEIN"/>
    <property type="match status" value="1"/>
</dbReference>
<sequence>MQDAARAGCASRQLLRSWRRYPELEFSARTVPLDGRYTCARGQVAKDVIRRIDAAPQNRTGICVKGSAATLGVDELTLDLPLGDAKLRYRFPCELFFDENGCSIQSLRLSACSFSPGHGSCSFGSLRRVGFSWVRITTEESWLFLSNSPALERLELEYCHEIACLRIPSTLQLLSSLRVRHCKVLQSVETDAPNLPIFHYQGPIIQFSLGEALHLKDVNMSIYHCFNLFDYVLKELPKLGPNLETLSLMSADEIGYMYPLKIVLREEFTHLKHLELGIVGPWTLMGFHSQFRFLVTSLNASPALDTHLARMVEESPVKMPLADIDPSKPVKLPRLVKATGFCPVQDLVELSNYILNTVASQQSAMNLVPLNV</sequence>
<dbReference type="InterPro" id="IPR053772">
    <property type="entry name" value="At1g61320/At1g61330-like"/>
</dbReference>
<dbReference type="InterPro" id="IPR055357">
    <property type="entry name" value="LRR_At1g61320_AtMIF1"/>
</dbReference>
<gene>
    <name evidence="2" type="ORF">GQ55_5G268100</name>
</gene>
<evidence type="ECO:0000259" key="1">
    <source>
        <dbReference type="Pfam" id="PF23622"/>
    </source>
</evidence>
<accession>A0A2T7DKK7</accession>
<dbReference type="Gramene" id="PUZ56094">
    <property type="protein sequence ID" value="PUZ56094"/>
    <property type="gene ID" value="GQ55_5G268100"/>
</dbReference>
<name>A0A2T7DKK7_9POAL</name>
<dbReference type="Pfam" id="PF23622">
    <property type="entry name" value="LRR_At1g61320_AtMIF1"/>
    <property type="match status" value="1"/>
</dbReference>
<dbReference type="InterPro" id="IPR032675">
    <property type="entry name" value="LRR_dom_sf"/>
</dbReference>
<keyword evidence="3" id="KW-1185">Reference proteome</keyword>
<dbReference type="Proteomes" id="UP000244336">
    <property type="component" value="Chromosome 5"/>
</dbReference>
<evidence type="ECO:0000313" key="3">
    <source>
        <dbReference type="Proteomes" id="UP000244336"/>
    </source>
</evidence>
<proteinExistence type="predicted"/>
<feature type="domain" description="At1g61320/AtMIF1 LRR" evidence="1">
    <location>
        <begin position="68"/>
        <end position="360"/>
    </location>
</feature>
<dbReference type="SUPFAM" id="SSF52047">
    <property type="entry name" value="RNI-like"/>
    <property type="match status" value="1"/>
</dbReference>
<evidence type="ECO:0000313" key="2">
    <source>
        <dbReference type="EMBL" id="PUZ56094.1"/>
    </source>
</evidence>
<protein>
    <recommendedName>
        <fullName evidence="1">At1g61320/AtMIF1 LRR domain-containing protein</fullName>
    </recommendedName>
</protein>
<organism evidence="2 3">
    <name type="scientific">Panicum hallii var. hallii</name>
    <dbReference type="NCBI Taxonomy" id="1504633"/>
    <lineage>
        <taxon>Eukaryota</taxon>
        <taxon>Viridiplantae</taxon>
        <taxon>Streptophyta</taxon>
        <taxon>Embryophyta</taxon>
        <taxon>Tracheophyta</taxon>
        <taxon>Spermatophyta</taxon>
        <taxon>Magnoliopsida</taxon>
        <taxon>Liliopsida</taxon>
        <taxon>Poales</taxon>
        <taxon>Poaceae</taxon>
        <taxon>PACMAD clade</taxon>
        <taxon>Panicoideae</taxon>
        <taxon>Panicodae</taxon>
        <taxon>Paniceae</taxon>
        <taxon>Panicinae</taxon>
        <taxon>Panicum</taxon>
        <taxon>Panicum sect. Panicum</taxon>
    </lineage>
</organism>